<accession>A0A8J5IN72</accession>
<sequence length="175" mass="19013">MKPETFDAPTRANTLNKALQGAISGAFDSIRRLLRGVCEEVTEKSEQSDIGYREAIAEAEQASKPSSTIKTLQKVSVGGALSTVVALKGRSSEETAIEAAQTMDASSEAVQTSRTLSTAEDQYRRSLDVGDSSKEPRCKGRKRSSDVRIETTANNRVSRTCTMYISFQECEYVSG</sequence>
<proteinExistence type="predicted"/>
<organism evidence="2 3">
    <name type="scientific">Phytophthora aleatoria</name>
    <dbReference type="NCBI Taxonomy" id="2496075"/>
    <lineage>
        <taxon>Eukaryota</taxon>
        <taxon>Sar</taxon>
        <taxon>Stramenopiles</taxon>
        <taxon>Oomycota</taxon>
        <taxon>Peronosporomycetes</taxon>
        <taxon>Peronosporales</taxon>
        <taxon>Peronosporaceae</taxon>
        <taxon>Phytophthora</taxon>
    </lineage>
</organism>
<evidence type="ECO:0000256" key="1">
    <source>
        <dbReference type="SAM" id="MobiDB-lite"/>
    </source>
</evidence>
<comment type="caution">
    <text evidence="2">The sequence shown here is derived from an EMBL/GenBank/DDBJ whole genome shotgun (WGS) entry which is preliminary data.</text>
</comment>
<feature type="region of interest" description="Disordered" evidence="1">
    <location>
        <begin position="100"/>
        <end position="146"/>
    </location>
</feature>
<name>A0A8J5IN72_9STRA</name>
<feature type="compositionally biased region" description="Basic and acidic residues" evidence="1">
    <location>
        <begin position="121"/>
        <end position="146"/>
    </location>
</feature>
<reference evidence="2" key="1">
    <citation type="submission" date="2021-01" db="EMBL/GenBank/DDBJ databases">
        <title>Phytophthora aleatoria, a newly-described species from Pinus radiata is distinct from Phytophthora cactorum isolates based on comparative genomics.</title>
        <authorList>
            <person name="Mcdougal R."/>
            <person name="Panda P."/>
            <person name="Williams N."/>
            <person name="Studholme D.J."/>
        </authorList>
    </citation>
    <scope>NUCLEOTIDE SEQUENCE</scope>
    <source>
        <strain evidence="2">NZFS 4037</strain>
    </source>
</reference>
<dbReference type="Proteomes" id="UP000709295">
    <property type="component" value="Unassembled WGS sequence"/>
</dbReference>
<feature type="compositionally biased region" description="Polar residues" evidence="1">
    <location>
        <begin position="103"/>
        <end position="120"/>
    </location>
</feature>
<gene>
    <name evidence="2" type="ORF">JG688_00006441</name>
</gene>
<keyword evidence="3" id="KW-1185">Reference proteome</keyword>
<evidence type="ECO:0000313" key="3">
    <source>
        <dbReference type="Proteomes" id="UP000709295"/>
    </source>
</evidence>
<dbReference type="EMBL" id="JAENGY010000281">
    <property type="protein sequence ID" value="KAG6967182.1"/>
    <property type="molecule type" value="Genomic_DNA"/>
</dbReference>
<dbReference type="AlphaFoldDB" id="A0A8J5IN72"/>
<protein>
    <submittedName>
        <fullName evidence="2">Uncharacterized protein</fullName>
    </submittedName>
</protein>
<evidence type="ECO:0000313" key="2">
    <source>
        <dbReference type="EMBL" id="KAG6967182.1"/>
    </source>
</evidence>